<feature type="non-terminal residue" evidence="2">
    <location>
        <position position="149"/>
    </location>
</feature>
<keyword evidence="1" id="KW-0812">Transmembrane</keyword>
<evidence type="ECO:0008006" key="4">
    <source>
        <dbReference type="Google" id="ProtNLM"/>
    </source>
</evidence>
<proteinExistence type="predicted"/>
<reference evidence="2" key="1">
    <citation type="submission" date="2021-02" db="EMBL/GenBank/DDBJ databases">
        <title>First Annotated Genome of the Yellow-green Alga Tribonema minus.</title>
        <authorList>
            <person name="Mahan K.M."/>
        </authorList>
    </citation>
    <scope>NUCLEOTIDE SEQUENCE</scope>
    <source>
        <strain evidence="2">UTEX B ZZ1240</strain>
    </source>
</reference>
<keyword evidence="3" id="KW-1185">Reference proteome</keyword>
<keyword evidence="1" id="KW-1133">Transmembrane helix</keyword>
<feature type="transmembrane region" description="Helical" evidence="1">
    <location>
        <begin position="15"/>
        <end position="39"/>
    </location>
</feature>
<evidence type="ECO:0000313" key="3">
    <source>
        <dbReference type="Proteomes" id="UP000664859"/>
    </source>
</evidence>
<feature type="transmembrane region" description="Helical" evidence="1">
    <location>
        <begin position="120"/>
        <end position="144"/>
    </location>
</feature>
<dbReference type="OrthoDB" id="190146at2759"/>
<name>A0A835Z3N9_9STRA</name>
<feature type="transmembrane region" description="Helical" evidence="1">
    <location>
        <begin position="45"/>
        <end position="64"/>
    </location>
</feature>
<gene>
    <name evidence="2" type="ORF">JKP88DRAFT_150813</name>
</gene>
<feature type="non-terminal residue" evidence="2">
    <location>
        <position position="1"/>
    </location>
</feature>
<protein>
    <recommendedName>
        <fullName evidence="4">MARVEL domain-containing protein</fullName>
    </recommendedName>
</protein>
<keyword evidence="1" id="KW-0472">Membrane</keyword>
<dbReference type="Proteomes" id="UP000664859">
    <property type="component" value="Unassembled WGS sequence"/>
</dbReference>
<feature type="transmembrane region" description="Helical" evidence="1">
    <location>
        <begin position="76"/>
        <end position="95"/>
    </location>
</feature>
<comment type="caution">
    <text evidence="2">The sequence shown here is derived from an EMBL/GenBank/DDBJ whole genome shotgun (WGS) entry which is preliminary data.</text>
</comment>
<accession>A0A835Z3N9</accession>
<organism evidence="2 3">
    <name type="scientific">Tribonema minus</name>
    <dbReference type="NCBI Taxonomy" id="303371"/>
    <lineage>
        <taxon>Eukaryota</taxon>
        <taxon>Sar</taxon>
        <taxon>Stramenopiles</taxon>
        <taxon>Ochrophyta</taxon>
        <taxon>PX clade</taxon>
        <taxon>Xanthophyceae</taxon>
        <taxon>Tribonematales</taxon>
        <taxon>Tribonemataceae</taxon>
        <taxon>Tribonema</taxon>
    </lineage>
</organism>
<sequence>QFQEKKHEPEYVRNVLIGLAAIMGLLTVPFAICACVVAGTAAAGAGAVLTALALLAWEAGSIALMQRGPAALSQGFLVGASLVMTALTFETAVYWGQLAQCDTYSGDVALARYSCAHRGAMRGACAFAVLIWLVQLPFVALAVAQRHVL</sequence>
<evidence type="ECO:0000313" key="2">
    <source>
        <dbReference type="EMBL" id="KAG5182509.1"/>
    </source>
</evidence>
<evidence type="ECO:0000256" key="1">
    <source>
        <dbReference type="SAM" id="Phobius"/>
    </source>
</evidence>
<dbReference type="AlphaFoldDB" id="A0A835Z3N9"/>
<dbReference type="EMBL" id="JAFCMP010000240">
    <property type="protein sequence ID" value="KAG5182509.1"/>
    <property type="molecule type" value="Genomic_DNA"/>
</dbReference>